<evidence type="ECO:0000256" key="2">
    <source>
        <dbReference type="ARBA" id="ARBA00010617"/>
    </source>
</evidence>
<accession>A0A6A6WVD6</accession>
<dbReference type="InterPro" id="IPR002401">
    <property type="entry name" value="Cyt_P450_E_grp-I"/>
</dbReference>
<dbReference type="PANTHER" id="PTHR24287">
    <property type="entry name" value="P450, PUTATIVE (EUROFUNG)-RELATED"/>
    <property type="match status" value="1"/>
</dbReference>
<dbReference type="Proteomes" id="UP000799757">
    <property type="component" value="Unassembled WGS sequence"/>
</dbReference>
<dbReference type="PRINTS" id="PR00463">
    <property type="entry name" value="EP450I"/>
</dbReference>
<dbReference type="InterPro" id="IPR036396">
    <property type="entry name" value="Cyt_P450_sf"/>
</dbReference>
<evidence type="ECO:0000256" key="3">
    <source>
        <dbReference type="ARBA" id="ARBA00022723"/>
    </source>
</evidence>
<organism evidence="9 10">
    <name type="scientific">Melanomma pulvis-pyrius CBS 109.77</name>
    <dbReference type="NCBI Taxonomy" id="1314802"/>
    <lineage>
        <taxon>Eukaryota</taxon>
        <taxon>Fungi</taxon>
        <taxon>Dikarya</taxon>
        <taxon>Ascomycota</taxon>
        <taxon>Pezizomycotina</taxon>
        <taxon>Dothideomycetes</taxon>
        <taxon>Pleosporomycetidae</taxon>
        <taxon>Pleosporales</taxon>
        <taxon>Melanommataceae</taxon>
        <taxon>Melanomma</taxon>
    </lineage>
</organism>
<keyword evidence="6 8" id="KW-0503">Monooxygenase</keyword>
<dbReference type="InterPro" id="IPR047146">
    <property type="entry name" value="Cyt_P450_E_CYP52_fungi"/>
</dbReference>
<evidence type="ECO:0000256" key="6">
    <source>
        <dbReference type="ARBA" id="ARBA00023033"/>
    </source>
</evidence>
<evidence type="ECO:0000256" key="1">
    <source>
        <dbReference type="ARBA" id="ARBA00001971"/>
    </source>
</evidence>
<evidence type="ECO:0000256" key="5">
    <source>
        <dbReference type="ARBA" id="ARBA00023004"/>
    </source>
</evidence>
<dbReference type="GO" id="GO:0004497">
    <property type="term" value="F:monooxygenase activity"/>
    <property type="evidence" value="ECO:0007669"/>
    <property type="project" value="UniProtKB-KW"/>
</dbReference>
<gene>
    <name evidence="9" type="ORF">K505DRAFT_287155</name>
</gene>
<keyword evidence="7 8" id="KW-0349">Heme</keyword>
<comment type="cofactor">
    <cofactor evidence="1 7">
        <name>heme</name>
        <dbReference type="ChEBI" id="CHEBI:30413"/>
    </cofactor>
</comment>
<dbReference type="SUPFAM" id="SSF48264">
    <property type="entry name" value="Cytochrome P450"/>
    <property type="match status" value="1"/>
</dbReference>
<dbReference type="AlphaFoldDB" id="A0A6A6WVD6"/>
<evidence type="ECO:0000256" key="7">
    <source>
        <dbReference type="PIRSR" id="PIRSR602401-1"/>
    </source>
</evidence>
<evidence type="ECO:0000313" key="10">
    <source>
        <dbReference type="Proteomes" id="UP000799757"/>
    </source>
</evidence>
<dbReference type="GO" id="GO:0016705">
    <property type="term" value="F:oxidoreductase activity, acting on paired donors, with incorporation or reduction of molecular oxygen"/>
    <property type="evidence" value="ECO:0007669"/>
    <property type="project" value="InterPro"/>
</dbReference>
<name>A0A6A6WVD6_9PLEO</name>
<evidence type="ECO:0000256" key="8">
    <source>
        <dbReference type="RuleBase" id="RU000461"/>
    </source>
</evidence>
<dbReference type="EMBL" id="MU002270">
    <property type="protein sequence ID" value="KAF2787874.1"/>
    <property type="molecule type" value="Genomic_DNA"/>
</dbReference>
<keyword evidence="4 8" id="KW-0560">Oxidoreductase</keyword>
<dbReference type="PRINTS" id="PR00385">
    <property type="entry name" value="P450"/>
</dbReference>
<sequence length="510" mass="58396">MTPILLSSALLTIGVGLLVQFFYRYRERQEDEAIRARHGCLPPPRLQNQRPFGVDRLEQIFRADSESRLMELFLFHFRQTGSTLEQKFLGTMAYGTIEPANLEAMLSTNFKDFSIRPRRAITFPMFGDGIFTQEGPAWKHSRDMLRSQLQHKQYESLEPFQTAVDDLIQRIEESDGIVDLQPLFFRLTLDTATAFLFGESVRSLITPETVGEQTFSTAFNAAQQWVTKRYRLLDLYWLINPREFRQACKEVHEFADQIIDRNLSPERARDGQKGTYVFLDAVAKNSSDRTALRGQIINLLAAGRDTTACLLSWTFFLLVRHPQVLEKLRTEIMSTCNGKSELCRADLLKMQYLQNVLKETLRLYPSLPVNTRTAVRTTVLPTGGGPDRKCPVLIPKGCALAFSVYSMHRRPDLYGMDAELFRPERWDENMPFQQNSTNLKWGYLPFHGGPRACLGMDFALAEAGYTVVRLLQRFQTIKLPKGEPLELTGVEKQVMTLVVSIKDGCKVEIR</sequence>
<dbReference type="CDD" id="cd11063">
    <property type="entry name" value="CYP52"/>
    <property type="match status" value="1"/>
</dbReference>
<keyword evidence="10" id="KW-1185">Reference proteome</keyword>
<protein>
    <submittedName>
        <fullName evidence="9">Cytochrome P450 alkane hydroxylase</fullName>
    </submittedName>
</protein>
<dbReference type="InterPro" id="IPR001128">
    <property type="entry name" value="Cyt_P450"/>
</dbReference>
<evidence type="ECO:0000313" key="9">
    <source>
        <dbReference type="EMBL" id="KAF2787874.1"/>
    </source>
</evidence>
<feature type="binding site" description="axial binding residue" evidence="7">
    <location>
        <position position="453"/>
    </location>
    <ligand>
        <name>heme</name>
        <dbReference type="ChEBI" id="CHEBI:30413"/>
    </ligand>
    <ligandPart>
        <name>Fe</name>
        <dbReference type="ChEBI" id="CHEBI:18248"/>
    </ligandPart>
</feature>
<keyword evidence="5 7" id="KW-0408">Iron</keyword>
<evidence type="ECO:0000256" key="4">
    <source>
        <dbReference type="ARBA" id="ARBA00023002"/>
    </source>
</evidence>
<dbReference type="InterPro" id="IPR017972">
    <property type="entry name" value="Cyt_P450_CS"/>
</dbReference>
<keyword evidence="3 7" id="KW-0479">Metal-binding</keyword>
<comment type="similarity">
    <text evidence="2 8">Belongs to the cytochrome P450 family.</text>
</comment>
<dbReference type="PANTHER" id="PTHR24287:SF18">
    <property type="entry name" value="CYTOCHROME P450 MONOOXYGENASE APDE-RELATED"/>
    <property type="match status" value="1"/>
</dbReference>
<dbReference type="PROSITE" id="PS00086">
    <property type="entry name" value="CYTOCHROME_P450"/>
    <property type="match status" value="1"/>
</dbReference>
<dbReference type="OrthoDB" id="1470350at2759"/>
<dbReference type="Gene3D" id="1.10.630.10">
    <property type="entry name" value="Cytochrome P450"/>
    <property type="match status" value="1"/>
</dbReference>
<dbReference type="GO" id="GO:0020037">
    <property type="term" value="F:heme binding"/>
    <property type="evidence" value="ECO:0007669"/>
    <property type="project" value="InterPro"/>
</dbReference>
<dbReference type="GO" id="GO:0005506">
    <property type="term" value="F:iron ion binding"/>
    <property type="evidence" value="ECO:0007669"/>
    <property type="project" value="InterPro"/>
</dbReference>
<dbReference type="Pfam" id="PF00067">
    <property type="entry name" value="p450"/>
    <property type="match status" value="1"/>
</dbReference>
<proteinExistence type="inferred from homology"/>
<reference evidence="9" key="1">
    <citation type="journal article" date="2020" name="Stud. Mycol.">
        <title>101 Dothideomycetes genomes: a test case for predicting lifestyles and emergence of pathogens.</title>
        <authorList>
            <person name="Haridas S."/>
            <person name="Albert R."/>
            <person name="Binder M."/>
            <person name="Bloem J."/>
            <person name="Labutti K."/>
            <person name="Salamov A."/>
            <person name="Andreopoulos B."/>
            <person name="Baker S."/>
            <person name="Barry K."/>
            <person name="Bills G."/>
            <person name="Bluhm B."/>
            <person name="Cannon C."/>
            <person name="Castanera R."/>
            <person name="Culley D."/>
            <person name="Daum C."/>
            <person name="Ezra D."/>
            <person name="Gonzalez J."/>
            <person name="Henrissat B."/>
            <person name="Kuo A."/>
            <person name="Liang C."/>
            <person name="Lipzen A."/>
            <person name="Lutzoni F."/>
            <person name="Magnuson J."/>
            <person name="Mondo S."/>
            <person name="Nolan M."/>
            <person name="Ohm R."/>
            <person name="Pangilinan J."/>
            <person name="Park H.-J."/>
            <person name="Ramirez L."/>
            <person name="Alfaro M."/>
            <person name="Sun H."/>
            <person name="Tritt A."/>
            <person name="Yoshinaga Y."/>
            <person name="Zwiers L.-H."/>
            <person name="Turgeon B."/>
            <person name="Goodwin S."/>
            <person name="Spatafora J."/>
            <person name="Crous P."/>
            <person name="Grigoriev I."/>
        </authorList>
    </citation>
    <scope>NUCLEOTIDE SEQUENCE</scope>
    <source>
        <strain evidence="9">CBS 109.77</strain>
    </source>
</reference>